<gene>
    <name evidence="2" type="ORF">ACJRO7_019379</name>
</gene>
<feature type="chain" id="PRO_5044860223" evidence="1">
    <location>
        <begin position="27"/>
        <end position="98"/>
    </location>
</feature>
<evidence type="ECO:0000313" key="3">
    <source>
        <dbReference type="Proteomes" id="UP001634007"/>
    </source>
</evidence>
<name>A0ABD3KIX2_EUCGL</name>
<evidence type="ECO:0000256" key="1">
    <source>
        <dbReference type="SAM" id="SignalP"/>
    </source>
</evidence>
<feature type="signal peptide" evidence="1">
    <location>
        <begin position="1"/>
        <end position="26"/>
    </location>
</feature>
<comment type="caution">
    <text evidence="2">The sequence shown here is derived from an EMBL/GenBank/DDBJ whole genome shotgun (WGS) entry which is preliminary data.</text>
</comment>
<evidence type="ECO:0000313" key="2">
    <source>
        <dbReference type="EMBL" id="KAL3737841.1"/>
    </source>
</evidence>
<proteinExistence type="predicted"/>
<keyword evidence="3" id="KW-1185">Reference proteome</keyword>
<dbReference type="AlphaFoldDB" id="A0ABD3KIX2"/>
<dbReference type="PROSITE" id="PS51257">
    <property type="entry name" value="PROKAR_LIPOPROTEIN"/>
    <property type="match status" value="1"/>
</dbReference>
<sequence length="98" mass="10791">MEKCRTKLRALAILLAIASCFVASHAEHVTCEVDPDCKPKQCAVGFVPICATVGLCDCKKTVKSSSCDKPEDCRYICGHPTEPKCFKCVERRCVCLCF</sequence>
<protein>
    <submittedName>
        <fullName evidence="2">Uncharacterized protein</fullName>
    </submittedName>
</protein>
<dbReference type="EMBL" id="JBJKBG010000005">
    <property type="protein sequence ID" value="KAL3737841.1"/>
    <property type="molecule type" value="Genomic_DNA"/>
</dbReference>
<dbReference type="Proteomes" id="UP001634007">
    <property type="component" value="Unassembled WGS sequence"/>
</dbReference>
<keyword evidence="1" id="KW-0732">Signal</keyword>
<accession>A0ABD3KIX2</accession>
<reference evidence="2 3" key="1">
    <citation type="submission" date="2024-11" db="EMBL/GenBank/DDBJ databases">
        <title>Chromosome-level genome assembly of Eucalyptus globulus Labill. provides insights into its genome evolution.</title>
        <authorList>
            <person name="Li X."/>
        </authorList>
    </citation>
    <scope>NUCLEOTIDE SEQUENCE [LARGE SCALE GENOMIC DNA]</scope>
    <source>
        <strain evidence="2">CL2024</strain>
        <tissue evidence="2">Fresh tender leaves</tissue>
    </source>
</reference>
<organism evidence="2 3">
    <name type="scientific">Eucalyptus globulus</name>
    <name type="common">Tasmanian blue gum</name>
    <dbReference type="NCBI Taxonomy" id="34317"/>
    <lineage>
        <taxon>Eukaryota</taxon>
        <taxon>Viridiplantae</taxon>
        <taxon>Streptophyta</taxon>
        <taxon>Embryophyta</taxon>
        <taxon>Tracheophyta</taxon>
        <taxon>Spermatophyta</taxon>
        <taxon>Magnoliopsida</taxon>
        <taxon>eudicotyledons</taxon>
        <taxon>Gunneridae</taxon>
        <taxon>Pentapetalae</taxon>
        <taxon>rosids</taxon>
        <taxon>malvids</taxon>
        <taxon>Myrtales</taxon>
        <taxon>Myrtaceae</taxon>
        <taxon>Myrtoideae</taxon>
        <taxon>Eucalypteae</taxon>
        <taxon>Eucalyptus</taxon>
    </lineage>
</organism>